<organism evidence="11 12">
    <name type="scientific">Leptosia nina</name>
    <dbReference type="NCBI Taxonomy" id="320188"/>
    <lineage>
        <taxon>Eukaryota</taxon>
        <taxon>Metazoa</taxon>
        <taxon>Ecdysozoa</taxon>
        <taxon>Arthropoda</taxon>
        <taxon>Hexapoda</taxon>
        <taxon>Insecta</taxon>
        <taxon>Pterygota</taxon>
        <taxon>Neoptera</taxon>
        <taxon>Endopterygota</taxon>
        <taxon>Lepidoptera</taxon>
        <taxon>Glossata</taxon>
        <taxon>Ditrysia</taxon>
        <taxon>Papilionoidea</taxon>
        <taxon>Pieridae</taxon>
        <taxon>Pierinae</taxon>
        <taxon>Leptosia</taxon>
    </lineage>
</organism>
<comment type="caution">
    <text evidence="11">The sequence shown here is derived from an EMBL/GenBank/DDBJ whole genome shotgun (WGS) entry which is preliminary data.</text>
</comment>
<evidence type="ECO:0000256" key="9">
    <source>
        <dbReference type="ARBA" id="ARBA00023136"/>
    </source>
</evidence>
<keyword evidence="9" id="KW-0472">Membrane</keyword>
<evidence type="ECO:0000256" key="5">
    <source>
        <dbReference type="ARBA" id="ARBA00022692"/>
    </source>
</evidence>
<evidence type="ECO:0000256" key="2">
    <source>
        <dbReference type="ARBA" id="ARBA00008661"/>
    </source>
</evidence>
<keyword evidence="4" id="KW-0808">Transferase</keyword>
<evidence type="ECO:0000256" key="4">
    <source>
        <dbReference type="ARBA" id="ARBA00022679"/>
    </source>
</evidence>
<reference evidence="11 12" key="1">
    <citation type="submission" date="2023-11" db="EMBL/GenBank/DDBJ databases">
        <authorList>
            <person name="Okamura Y."/>
        </authorList>
    </citation>
    <scope>NUCLEOTIDE SEQUENCE [LARGE SCALE GENOMIC DNA]</scope>
</reference>
<dbReference type="Pfam" id="PF01762">
    <property type="entry name" value="Galactosyl_T"/>
    <property type="match status" value="1"/>
</dbReference>
<evidence type="ECO:0000256" key="3">
    <source>
        <dbReference type="ARBA" id="ARBA00022676"/>
    </source>
</evidence>
<evidence type="ECO:0000256" key="6">
    <source>
        <dbReference type="ARBA" id="ARBA00022968"/>
    </source>
</evidence>
<dbReference type="GO" id="GO:0000139">
    <property type="term" value="C:Golgi membrane"/>
    <property type="evidence" value="ECO:0007669"/>
    <property type="project" value="UniProtKB-SubCell"/>
</dbReference>
<accession>A0AAV1J2R6</accession>
<dbReference type="InterPro" id="IPR002659">
    <property type="entry name" value="Glyco_trans_31"/>
</dbReference>
<evidence type="ECO:0000313" key="12">
    <source>
        <dbReference type="Proteomes" id="UP001497472"/>
    </source>
</evidence>
<dbReference type="GO" id="GO:0006493">
    <property type="term" value="P:protein O-linked glycosylation"/>
    <property type="evidence" value="ECO:0007669"/>
    <property type="project" value="TreeGrafter"/>
</dbReference>
<comment type="subcellular location">
    <subcellularLocation>
        <location evidence="1 10">Golgi apparatus membrane</location>
        <topology evidence="1 10">Single-pass type II membrane protein</topology>
    </subcellularLocation>
</comment>
<name>A0AAV1J2R6_9NEOP</name>
<dbReference type="GO" id="GO:0016758">
    <property type="term" value="F:hexosyltransferase activity"/>
    <property type="evidence" value="ECO:0007669"/>
    <property type="project" value="InterPro"/>
</dbReference>
<dbReference type="Proteomes" id="UP001497472">
    <property type="component" value="Unassembled WGS sequence"/>
</dbReference>
<evidence type="ECO:0000256" key="10">
    <source>
        <dbReference type="RuleBase" id="RU363063"/>
    </source>
</evidence>
<gene>
    <name evidence="11" type="ORF">LNINA_LOCUS3486</name>
</gene>
<keyword evidence="8 10" id="KW-0333">Golgi apparatus</keyword>
<dbReference type="AlphaFoldDB" id="A0AAV1J2R6"/>
<evidence type="ECO:0000256" key="8">
    <source>
        <dbReference type="ARBA" id="ARBA00023034"/>
    </source>
</evidence>
<dbReference type="EC" id="2.4.1.-" evidence="10"/>
<evidence type="ECO:0000256" key="7">
    <source>
        <dbReference type="ARBA" id="ARBA00022989"/>
    </source>
</evidence>
<dbReference type="PANTHER" id="PTHR11214">
    <property type="entry name" value="BETA-1,3-N-ACETYLGLUCOSAMINYLTRANSFERASE"/>
    <property type="match status" value="1"/>
</dbReference>
<dbReference type="PANTHER" id="PTHR11214:SF378">
    <property type="entry name" value="BETA-1,3-GALACTOSYLTRANSFERASE 4"/>
    <property type="match status" value="1"/>
</dbReference>
<keyword evidence="6" id="KW-0735">Signal-anchor</keyword>
<sequence length="343" mass="39813">MRRFFWILKRSVTRRSTSVRLFLLIVVCALLMWGWLVADIAANALLPTVADQDLEHFQRTRNLRSYIENTQLLIEPSEVRCGDILVLVSSSPNHFEAREAIRSTWGSHLTTFFVLGIEGYTEDDLMVDNYLEAKLHGDIITYQFRDHYQNLTLKTGLMLEWTINRCSTSKFLFKTDDDVLVNPWKLKRIVEERPDDGLIGYLKTNNYLHRSTHNKWHIPSWLLRDDFVPGYLSGTGYLVNVKYIRLMLQAAYTVPIINLEDVYFTYLVANKTLGIKLAHERGLSPYKPWIPSGCLYWGSASSHSLTPEQIVRWGSRVIKLGAEYERDQSICSAFANYGEWLLY</sequence>
<keyword evidence="7" id="KW-1133">Transmembrane helix</keyword>
<evidence type="ECO:0000256" key="1">
    <source>
        <dbReference type="ARBA" id="ARBA00004323"/>
    </source>
</evidence>
<evidence type="ECO:0000313" key="11">
    <source>
        <dbReference type="EMBL" id="CAK1543684.1"/>
    </source>
</evidence>
<keyword evidence="3 10" id="KW-0328">Glycosyltransferase</keyword>
<proteinExistence type="inferred from homology"/>
<dbReference type="EMBL" id="CAVLEF010000004">
    <property type="protein sequence ID" value="CAK1543684.1"/>
    <property type="molecule type" value="Genomic_DNA"/>
</dbReference>
<keyword evidence="12" id="KW-1185">Reference proteome</keyword>
<comment type="similarity">
    <text evidence="2 10">Belongs to the glycosyltransferase 31 family.</text>
</comment>
<keyword evidence="5" id="KW-0812">Transmembrane</keyword>
<dbReference type="Gene3D" id="3.90.550.50">
    <property type="match status" value="1"/>
</dbReference>
<protein>
    <recommendedName>
        <fullName evidence="10">Hexosyltransferase</fullName>
        <ecNumber evidence="10">2.4.1.-</ecNumber>
    </recommendedName>
</protein>